<dbReference type="EMBL" id="LR796758">
    <property type="protein sequence ID" value="CAB4164018.1"/>
    <property type="molecule type" value="Genomic_DNA"/>
</dbReference>
<protein>
    <submittedName>
        <fullName evidence="2">Uncharacterized protein</fullName>
    </submittedName>
</protein>
<evidence type="ECO:0000313" key="4">
    <source>
        <dbReference type="EMBL" id="CAB4221180.1"/>
    </source>
</evidence>
<name>A0A6J5P3X5_9CAUD</name>
<dbReference type="SUPFAM" id="SSF52266">
    <property type="entry name" value="SGNH hydrolase"/>
    <property type="match status" value="1"/>
</dbReference>
<evidence type="ECO:0000313" key="2">
    <source>
        <dbReference type="EMBL" id="CAB4165742.1"/>
    </source>
</evidence>
<organism evidence="2">
    <name type="scientific">uncultured Caudovirales phage</name>
    <dbReference type="NCBI Taxonomy" id="2100421"/>
    <lineage>
        <taxon>Viruses</taxon>
        <taxon>Duplodnaviria</taxon>
        <taxon>Heunggongvirae</taxon>
        <taxon>Uroviricota</taxon>
        <taxon>Caudoviricetes</taxon>
        <taxon>Peduoviridae</taxon>
        <taxon>Maltschvirus</taxon>
        <taxon>Maltschvirus maltsch</taxon>
    </lineage>
</organism>
<reference evidence="2" key="1">
    <citation type="submission" date="2020-04" db="EMBL/GenBank/DDBJ databases">
        <authorList>
            <person name="Chiriac C."/>
            <person name="Salcher M."/>
            <person name="Ghai R."/>
            <person name="Kavagutti S V."/>
        </authorList>
    </citation>
    <scope>NUCLEOTIDE SEQUENCE</scope>
</reference>
<sequence>MKNIIVVGDSFCAADSGWPSILAQRLNLILINHGQGGQPWWNARNFLNTINDGTLTNTEVMVFVHTNAGRIPTSNSQIGIVNHSANPKTEMAKAIQLYYKYIHEPEFLNWSQRQWFLEINQRWGHKKIVHLHSFPWSLDYGKSLYGINILTNLCSISLNELGADKFEFVSDARLNHLNNRNNNELACQLSNLIQNYTRQTVQLDTDAFDLKITRWFGWQ</sequence>
<dbReference type="EMBL" id="LR797099">
    <property type="protein sequence ID" value="CAB4187028.1"/>
    <property type="molecule type" value="Genomic_DNA"/>
</dbReference>
<evidence type="ECO:0000313" key="1">
    <source>
        <dbReference type="EMBL" id="CAB4164018.1"/>
    </source>
</evidence>
<accession>A0A6J5P3X5</accession>
<gene>
    <name evidence="3" type="ORF">UFOVP1146_374</name>
    <name evidence="4" type="ORF">UFOVP1638_191</name>
    <name evidence="1" type="ORF">UFOVP812_287</name>
    <name evidence="2" type="ORF">UFOVP818_278</name>
</gene>
<dbReference type="EMBL" id="LR796776">
    <property type="protein sequence ID" value="CAB4165742.1"/>
    <property type="molecule type" value="Genomic_DNA"/>
</dbReference>
<proteinExistence type="predicted"/>
<dbReference type="EMBL" id="LR797502">
    <property type="protein sequence ID" value="CAB4221180.1"/>
    <property type="molecule type" value="Genomic_DNA"/>
</dbReference>
<evidence type="ECO:0000313" key="3">
    <source>
        <dbReference type="EMBL" id="CAB4187028.1"/>
    </source>
</evidence>